<keyword evidence="9" id="KW-0460">Magnesium</keyword>
<evidence type="ECO:0000256" key="10">
    <source>
        <dbReference type="RuleBase" id="RU000609"/>
    </source>
</evidence>
<keyword evidence="9" id="KW-0963">Cytoplasm</keyword>
<comment type="subunit">
    <text evidence="2 9 11">Homotetramer.</text>
</comment>
<feature type="active site" evidence="9">
    <location>
        <position position="105"/>
    </location>
</feature>
<evidence type="ECO:0000256" key="4">
    <source>
        <dbReference type="ARBA" id="ARBA00022629"/>
    </source>
</evidence>
<protein>
    <recommendedName>
        <fullName evidence="3 9">Xylose isomerase</fullName>
        <ecNumber evidence="3 9">5.3.1.5</ecNumber>
    </recommendedName>
</protein>
<sequence>MTHPFWGNLKPVKYEGPESRNLLGFRYYNKDQVVLGKRMEDHLRFAVAYWHSFAWGGGDPFGNGTFLRPWFTGSDELELAKVKADVAFDLFQLLGVPFYCFHDRDIAPEGKTLAESNKNVRVIADIFARKQEETGIKLLWGTANLFSNRRFMAGAASNPDPDVFAYSAAQVKNVFDITKELGGQNYVLWGGREGYETLLNTDLKQEQDQLGRFLTMVVDYKHKIGFEGAILIEPKPKEPTKHQYDYDVATVFSFLKAYGLEKEVKVNIEQNHAILAGHSFEHELALANALGIFGSVDLNRGDDRLGWDTDQFGMNVPELTLAMLEIIKAGGFTTGGLNFDAKVRRQSLDPEDLVIAHAASMDAAAKALLNAAAIIEDGRLANNLEARYAGWKGAEGQAILAGQRSLDDLADYVARNNINPEPKSGKQEQLEAIVNQFC</sequence>
<dbReference type="GO" id="GO:0005737">
    <property type="term" value="C:cytoplasm"/>
    <property type="evidence" value="ECO:0007669"/>
    <property type="project" value="UniProtKB-SubCell"/>
</dbReference>
<dbReference type="SUPFAM" id="SSF51658">
    <property type="entry name" value="Xylose isomerase-like"/>
    <property type="match status" value="1"/>
</dbReference>
<dbReference type="PROSITE" id="PS51415">
    <property type="entry name" value="XYLOSE_ISOMERASE"/>
    <property type="match status" value="1"/>
</dbReference>
<feature type="binding site" evidence="9">
    <location>
        <position position="269"/>
    </location>
    <ligand>
        <name>Mg(2+)</name>
        <dbReference type="ChEBI" id="CHEBI:18420"/>
        <label>1</label>
    </ligand>
</feature>
<evidence type="ECO:0000256" key="6">
    <source>
        <dbReference type="ARBA" id="ARBA00023235"/>
    </source>
</evidence>
<evidence type="ECO:0000313" key="12">
    <source>
        <dbReference type="EMBL" id="SCM75601.1"/>
    </source>
</evidence>
<comment type="catalytic activity">
    <reaction evidence="8 9 10">
        <text>alpha-D-xylose = alpha-D-xylulofuranose</text>
        <dbReference type="Rhea" id="RHEA:22816"/>
        <dbReference type="ChEBI" id="CHEBI:28518"/>
        <dbReference type="ChEBI" id="CHEBI:188998"/>
        <dbReference type="EC" id="5.3.1.5"/>
    </reaction>
</comment>
<name>A0A212LDI2_9HYPH</name>
<dbReference type="FunFam" id="3.20.20.150:FF:000002">
    <property type="entry name" value="Xylose isomerase"/>
    <property type="match status" value="1"/>
</dbReference>
<feature type="binding site" evidence="9">
    <location>
        <position position="310"/>
    </location>
    <ligand>
        <name>Mg(2+)</name>
        <dbReference type="ChEBI" id="CHEBI:18420"/>
        <label>2</label>
    </ligand>
</feature>
<accession>A0A212LDI2</accession>
<dbReference type="InterPro" id="IPR001998">
    <property type="entry name" value="Xylose_isomerase"/>
</dbReference>
<feature type="binding site" evidence="9">
    <location>
        <position position="297"/>
    </location>
    <ligand>
        <name>Mg(2+)</name>
        <dbReference type="ChEBI" id="CHEBI:18420"/>
        <label>1</label>
    </ligand>
</feature>
<evidence type="ECO:0000256" key="2">
    <source>
        <dbReference type="ARBA" id="ARBA00011881"/>
    </source>
</evidence>
<feature type="binding site" evidence="9">
    <location>
        <position position="233"/>
    </location>
    <ligand>
        <name>Mg(2+)</name>
        <dbReference type="ChEBI" id="CHEBI:18420"/>
        <label>1</label>
    </ligand>
</feature>
<feature type="binding site" evidence="9">
    <location>
        <position position="308"/>
    </location>
    <ligand>
        <name>Mg(2+)</name>
        <dbReference type="ChEBI" id="CHEBI:18420"/>
        <label>2</label>
    </ligand>
</feature>
<keyword evidence="4 9" id="KW-0859">Xylose metabolism</keyword>
<comment type="subcellular location">
    <subcellularLocation>
        <location evidence="9 11">Cytoplasm</location>
    </subcellularLocation>
</comment>
<feature type="binding site" evidence="9">
    <location>
        <position position="272"/>
    </location>
    <ligand>
        <name>Mg(2+)</name>
        <dbReference type="ChEBI" id="CHEBI:18420"/>
        <label>2</label>
    </ligand>
</feature>
<comment type="similarity">
    <text evidence="1 9 10">Belongs to the xylose isomerase family.</text>
</comment>
<dbReference type="PANTHER" id="PTHR48408">
    <property type="match status" value="1"/>
</dbReference>
<dbReference type="EC" id="5.3.1.5" evidence="3 9"/>
<organism evidence="12">
    <name type="scientific">uncultured Pleomorphomonas sp</name>
    <dbReference type="NCBI Taxonomy" id="442121"/>
    <lineage>
        <taxon>Bacteria</taxon>
        <taxon>Pseudomonadati</taxon>
        <taxon>Pseudomonadota</taxon>
        <taxon>Alphaproteobacteria</taxon>
        <taxon>Hyphomicrobiales</taxon>
        <taxon>Pleomorphomonadaceae</taxon>
        <taxon>Pleomorphomonas</taxon>
        <taxon>environmental samples</taxon>
    </lineage>
</organism>
<dbReference type="RefSeq" id="WP_100081135.1">
    <property type="nucleotide sequence ID" value="NZ_LT608334.1"/>
</dbReference>
<reference evidence="12" key="1">
    <citation type="submission" date="2016-08" db="EMBL/GenBank/DDBJ databases">
        <authorList>
            <person name="Seilhamer J.J."/>
        </authorList>
    </citation>
    <scope>NUCLEOTIDE SEQUENCE</scope>
    <source>
        <strain evidence="12">86</strain>
    </source>
</reference>
<dbReference type="EMBL" id="FMJD01000007">
    <property type="protein sequence ID" value="SCM75601.1"/>
    <property type="molecule type" value="Genomic_DNA"/>
</dbReference>
<dbReference type="PRINTS" id="PR00688">
    <property type="entry name" value="XYLOSISMRASE"/>
</dbReference>
<dbReference type="PANTHER" id="PTHR48408:SF1">
    <property type="entry name" value="XYLOSE ISOMERASE"/>
    <property type="match status" value="1"/>
</dbReference>
<dbReference type="AlphaFoldDB" id="A0A212LDI2"/>
<dbReference type="NCBIfam" id="NF003998">
    <property type="entry name" value="PRK05474.1"/>
    <property type="match status" value="1"/>
</dbReference>
<dbReference type="HAMAP" id="MF_00455">
    <property type="entry name" value="Xylose_isom_A"/>
    <property type="match status" value="1"/>
</dbReference>
<gene>
    <name evidence="9 12" type="primary">xylA</name>
    <name evidence="12" type="ORF">KL86PLE_30048</name>
</gene>
<evidence type="ECO:0000256" key="3">
    <source>
        <dbReference type="ARBA" id="ARBA00011958"/>
    </source>
</evidence>
<evidence type="ECO:0000256" key="5">
    <source>
        <dbReference type="ARBA" id="ARBA00022723"/>
    </source>
</evidence>
<evidence type="ECO:0000256" key="11">
    <source>
        <dbReference type="RuleBase" id="RU000610"/>
    </source>
</evidence>
<evidence type="ECO:0000256" key="9">
    <source>
        <dbReference type="HAMAP-Rule" id="MF_00455"/>
    </source>
</evidence>
<keyword evidence="7 9" id="KW-0119">Carbohydrate metabolism</keyword>
<comment type="cofactor">
    <cofactor evidence="9">
        <name>Mg(2+)</name>
        <dbReference type="ChEBI" id="CHEBI:18420"/>
    </cofactor>
    <text evidence="9">Binds 2 magnesium ions per subunit.</text>
</comment>
<feature type="binding site" evidence="9">
    <location>
        <position position="340"/>
    </location>
    <ligand>
        <name>Mg(2+)</name>
        <dbReference type="ChEBI" id="CHEBI:18420"/>
        <label>1</label>
    </ligand>
</feature>
<feature type="binding site" evidence="9">
    <location>
        <position position="269"/>
    </location>
    <ligand>
        <name>Mg(2+)</name>
        <dbReference type="ChEBI" id="CHEBI:18420"/>
        <label>2</label>
    </ligand>
</feature>
<dbReference type="GO" id="GO:0000287">
    <property type="term" value="F:magnesium ion binding"/>
    <property type="evidence" value="ECO:0007669"/>
    <property type="project" value="UniProtKB-UniRule"/>
</dbReference>
<keyword evidence="6 9" id="KW-0413">Isomerase</keyword>
<evidence type="ECO:0000256" key="1">
    <source>
        <dbReference type="ARBA" id="ARBA00005765"/>
    </source>
</evidence>
<dbReference type="GO" id="GO:0042732">
    <property type="term" value="P:D-xylose metabolic process"/>
    <property type="evidence" value="ECO:0007669"/>
    <property type="project" value="UniProtKB-UniRule"/>
</dbReference>
<evidence type="ECO:0000256" key="7">
    <source>
        <dbReference type="ARBA" id="ARBA00023277"/>
    </source>
</evidence>
<dbReference type="InterPro" id="IPR036237">
    <property type="entry name" value="Xyl_isomerase-like_sf"/>
</dbReference>
<dbReference type="InterPro" id="IPR013452">
    <property type="entry name" value="Xylose_isom_bac"/>
</dbReference>
<dbReference type="Gene3D" id="3.20.20.150">
    <property type="entry name" value="Divalent-metal-dependent TIM barrel enzymes"/>
    <property type="match status" value="1"/>
</dbReference>
<dbReference type="GO" id="GO:0009045">
    <property type="term" value="F:xylose isomerase activity"/>
    <property type="evidence" value="ECO:0007669"/>
    <property type="project" value="UniProtKB-UniRule"/>
</dbReference>
<proteinExistence type="inferred from homology"/>
<evidence type="ECO:0000256" key="8">
    <source>
        <dbReference type="ARBA" id="ARBA00033659"/>
    </source>
</evidence>
<keyword evidence="5 9" id="KW-0479">Metal-binding</keyword>
<feature type="active site" evidence="9">
    <location>
        <position position="102"/>
    </location>
</feature>
<dbReference type="NCBIfam" id="TIGR02630">
    <property type="entry name" value="xylose_isom_A"/>
    <property type="match status" value="1"/>
</dbReference>